<feature type="transmembrane region" description="Helical" evidence="5">
    <location>
        <begin position="80"/>
        <end position="103"/>
    </location>
</feature>
<keyword evidence="3 5" id="KW-1133">Transmembrane helix</keyword>
<protein>
    <recommendedName>
        <fullName evidence="6">Methylamine utilisation protein MauE domain-containing protein</fullName>
    </recommendedName>
</protein>
<dbReference type="RefSeq" id="WP_183590822.1">
    <property type="nucleotide sequence ID" value="NZ_JACHWR010000001.1"/>
</dbReference>
<dbReference type="InterPro" id="IPR009908">
    <property type="entry name" value="Methylamine_util_MauE"/>
</dbReference>
<evidence type="ECO:0000256" key="2">
    <source>
        <dbReference type="ARBA" id="ARBA00022692"/>
    </source>
</evidence>
<evidence type="ECO:0000313" key="7">
    <source>
        <dbReference type="EMBL" id="MBB3040840.1"/>
    </source>
</evidence>
<organism evidence="7 8">
    <name type="scientific">Nocardioides soli</name>
    <dbReference type="NCBI Taxonomy" id="1036020"/>
    <lineage>
        <taxon>Bacteria</taxon>
        <taxon>Bacillati</taxon>
        <taxon>Actinomycetota</taxon>
        <taxon>Actinomycetes</taxon>
        <taxon>Propionibacteriales</taxon>
        <taxon>Nocardioidaceae</taxon>
        <taxon>Nocardioides</taxon>
    </lineage>
</organism>
<keyword evidence="4 5" id="KW-0472">Membrane</keyword>
<dbReference type="Pfam" id="PF07291">
    <property type="entry name" value="MauE"/>
    <property type="match status" value="1"/>
</dbReference>
<dbReference type="GO" id="GO:0016020">
    <property type="term" value="C:membrane"/>
    <property type="evidence" value="ECO:0007669"/>
    <property type="project" value="UniProtKB-SubCell"/>
</dbReference>
<evidence type="ECO:0000256" key="4">
    <source>
        <dbReference type="ARBA" id="ARBA00023136"/>
    </source>
</evidence>
<keyword evidence="2 5" id="KW-0812">Transmembrane</keyword>
<feature type="domain" description="Methylamine utilisation protein MauE" evidence="6">
    <location>
        <begin position="9"/>
        <end position="136"/>
    </location>
</feature>
<gene>
    <name evidence="7" type="ORF">FHU40_000641</name>
</gene>
<keyword evidence="8" id="KW-1185">Reference proteome</keyword>
<comment type="subcellular location">
    <subcellularLocation>
        <location evidence="1">Membrane</location>
        <topology evidence="1">Multi-pass membrane protein</topology>
    </subcellularLocation>
</comment>
<dbReference type="AlphaFoldDB" id="A0A7W4VS92"/>
<evidence type="ECO:0000259" key="6">
    <source>
        <dbReference type="Pfam" id="PF07291"/>
    </source>
</evidence>
<evidence type="ECO:0000256" key="1">
    <source>
        <dbReference type="ARBA" id="ARBA00004141"/>
    </source>
</evidence>
<proteinExistence type="predicted"/>
<sequence length="142" mass="14456">MDQGSSFVASILVLVPSGALAGSAFRHLVDAQRFRAVLIVQGIVPYPLVAWTAAVVVAAELACASLGVLAGMSALSDGRFVPIGLAVTSLMFVFAGYVAILLLRGRPVPCGCFGSQKPASFETVLRASVLGLAPVAAVVVSV</sequence>
<name>A0A7W4VS92_9ACTN</name>
<evidence type="ECO:0000256" key="3">
    <source>
        <dbReference type="ARBA" id="ARBA00022989"/>
    </source>
</evidence>
<dbReference type="EMBL" id="JACHWR010000001">
    <property type="protein sequence ID" value="MBB3040840.1"/>
    <property type="molecule type" value="Genomic_DNA"/>
</dbReference>
<dbReference type="GO" id="GO:0030416">
    <property type="term" value="P:methylamine metabolic process"/>
    <property type="evidence" value="ECO:0007669"/>
    <property type="project" value="InterPro"/>
</dbReference>
<reference evidence="7 8" key="1">
    <citation type="submission" date="2020-08" db="EMBL/GenBank/DDBJ databases">
        <title>Sequencing the genomes of 1000 actinobacteria strains.</title>
        <authorList>
            <person name="Klenk H.-P."/>
        </authorList>
    </citation>
    <scope>NUCLEOTIDE SEQUENCE [LARGE SCALE GENOMIC DNA]</scope>
    <source>
        <strain evidence="7 8">DSM 105498</strain>
    </source>
</reference>
<feature type="transmembrane region" description="Helical" evidence="5">
    <location>
        <begin position="45"/>
        <end position="68"/>
    </location>
</feature>
<comment type="caution">
    <text evidence="7">The sequence shown here is derived from an EMBL/GenBank/DDBJ whole genome shotgun (WGS) entry which is preliminary data.</text>
</comment>
<dbReference type="Proteomes" id="UP000589626">
    <property type="component" value="Unassembled WGS sequence"/>
</dbReference>
<evidence type="ECO:0000256" key="5">
    <source>
        <dbReference type="SAM" id="Phobius"/>
    </source>
</evidence>
<accession>A0A7W4VS92</accession>
<evidence type="ECO:0000313" key="8">
    <source>
        <dbReference type="Proteomes" id="UP000589626"/>
    </source>
</evidence>